<dbReference type="AlphaFoldDB" id="A0A8H7T5C8"/>
<proteinExistence type="predicted"/>
<protein>
    <submittedName>
        <fullName evidence="1">Uncharacterized protein</fullName>
    </submittedName>
</protein>
<organism evidence="1 2">
    <name type="scientific">Cadophora malorum</name>
    <dbReference type="NCBI Taxonomy" id="108018"/>
    <lineage>
        <taxon>Eukaryota</taxon>
        <taxon>Fungi</taxon>
        <taxon>Dikarya</taxon>
        <taxon>Ascomycota</taxon>
        <taxon>Pezizomycotina</taxon>
        <taxon>Leotiomycetes</taxon>
        <taxon>Helotiales</taxon>
        <taxon>Ploettnerulaceae</taxon>
        <taxon>Cadophora</taxon>
    </lineage>
</organism>
<reference evidence="1" key="1">
    <citation type="submission" date="2021-02" db="EMBL/GenBank/DDBJ databases">
        <title>Genome sequence Cadophora malorum strain M34.</title>
        <authorList>
            <person name="Stefanovic E."/>
            <person name="Vu D."/>
            <person name="Scully C."/>
            <person name="Dijksterhuis J."/>
            <person name="Roader J."/>
            <person name="Houbraken J."/>
        </authorList>
    </citation>
    <scope>NUCLEOTIDE SEQUENCE</scope>
    <source>
        <strain evidence="1">M34</strain>
    </source>
</reference>
<keyword evidence="2" id="KW-1185">Reference proteome</keyword>
<comment type="caution">
    <text evidence="1">The sequence shown here is derived from an EMBL/GenBank/DDBJ whole genome shotgun (WGS) entry which is preliminary data.</text>
</comment>
<sequence length="175" mass="19922">MSAQQIRIFSELPTWAKRLILEKVLLSNDATITNPSMLHNLDDNDNTYKSYDWCHGLNIDILCTSKEIRGLGMKLLYESNTFHFTRLVDGQECGTVRLQRFLAKKISLFSPKLPARLVTIASLIRRVIIHDSDVDSDALASRGYARPLPQEPDMKSFPFVGACLSRLQSLDRRLL</sequence>
<dbReference type="OrthoDB" id="3532726at2759"/>
<name>A0A8H7T5C8_9HELO</name>
<evidence type="ECO:0000313" key="1">
    <source>
        <dbReference type="EMBL" id="KAG4412712.1"/>
    </source>
</evidence>
<accession>A0A8H7T5C8</accession>
<dbReference type="Proteomes" id="UP000664132">
    <property type="component" value="Unassembled WGS sequence"/>
</dbReference>
<evidence type="ECO:0000313" key="2">
    <source>
        <dbReference type="Proteomes" id="UP000664132"/>
    </source>
</evidence>
<dbReference type="EMBL" id="JAFJYH010000359">
    <property type="protein sequence ID" value="KAG4412712.1"/>
    <property type="molecule type" value="Genomic_DNA"/>
</dbReference>
<gene>
    <name evidence="1" type="ORF">IFR04_014143</name>
</gene>